<gene>
    <name evidence="6" type="ORF">OTERR_21980</name>
</gene>
<organism evidence="6 7">
    <name type="scientific">Oryzomicrobium terrae</name>
    <dbReference type="NCBI Taxonomy" id="1735038"/>
    <lineage>
        <taxon>Bacteria</taxon>
        <taxon>Pseudomonadati</taxon>
        <taxon>Pseudomonadota</taxon>
        <taxon>Betaproteobacteria</taxon>
        <taxon>Rhodocyclales</taxon>
        <taxon>Rhodocyclaceae</taxon>
        <taxon>Oryzomicrobium</taxon>
    </lineage>
</organism>
<evidence type="ECO:0000256" key="4">
    <source>
        <dbReference type="ARBA" id="ARBA00023163"/>
    </source>
</evidence>
<dbReference type="PANTHER" id="PTHR30537:SF5">
    <property type="entry name" value="HTH-TYPE TRANSCRIPTIONAL ACTIVATOR TTDR-RELATED"/>
    <property type="match status" value="1"/>
</dbReference>
<evidence type="ECO:0000313" key="7">
    <source>
        <dbReference type="Proteomes" id="UP000323671"/>
    </source>
</evidence>
<name>A0A5C1EAJ9_9RHOO</name>
<keyword evidence="2" id="KW-0805">Transcription regulation</keyword>
<dbReference type="Gene3D" id="3.40.190.290">
    <property type="match status" value="1"/>
</dbReference>
<dbReference type="RefSeq" id="WP_149425794.1">
    <property type="nucleotide sequence ID" value="NZ_CP022579.1"/>
</dbReference>
<keyword evidence="7" id="KW-1185">Reference proteome</keyword>
<dbReference type="Gene3D" id="1.10.10.10">
    <property type="entry name" value="Winged helix-like DNA-binding domain superfamily/Winged helix DNA-binding domain"/>
    <property type="match status" value="1"/>
</dbReference>
<dbReference type="Pfam" id="PF00126">
    <property type="entry name" value="HTH_1"/>
    <property type="match status" value="1"/>
</dbReference>
<comment type="similarity">
    <text evidence="1">Belongs to the LysR transcriptional regulatory family.</text>
</comment>
<evidence type="ECO:0000256" key="3">
    <source>
        <dbReference type="ARBA" id="ARBA00023125"/>
    </source>
</evidence>
<feature type="domain" description="HTH lysR-type" evidence="5">
    <location>
        <begin position="3"/>
        <end position="60"/>
    </location>
</feature>
<dbReference type="Pfam" id="PF03466">
    <property type="entry name" value="LysR_substrate"/>
    <property type="match status" value="1"/>
</dbReference>
<dbReference type="InterPro" id="IPR058163">
    <property type="entry name" value="LysR-type_TF_proteobact-type"/>
</dbReference>
<dbReference type="AlphaFoldDB" id="A0A5C1EAJ9"/>
<accession>A0A5C1EAJ9</accession>
<dbReference type="Proteomes" id="UP000323671">
    <property type="component" value="Chromosome"/>
</dbReference>
<keyword evidence="4" id="KW-0804">Transcription</keyword>
<evidence type="ECO:0000259" key="5">
    <source>
        <dbReference type="PROSITE" id="PS50931"/>
    </source>
</evidence>
<dbReference type="GO" id="GO:0003677">
    <property type="term" value="F:DNA binding"/>
    <property type="evidence" value="ECO:0007669"/>
    <property type="project" value="UniProtKB-KW"/>
</dbReference>
<dbReference type="SUPFAM" id="SSF46785">
    <property type="entry name" value="Winged helix' DNA-binding domain"/>
    <property type="match status" value="1"/>
</dbReference>
<dbReference type="PANTHER" id="PTHR30537">
    <property type="entry name" value="HTH-TYPE TRANSCRIPTIONAL REGULATOR"/>
    <property type="match status" value="1"/>
</dbReference>
<dbReference type="KEGG" id="otr:OTERR_21980"/>
<dbReference type="InterPro" id="IPR036390">
    <property type="entry name" value="WH_DNA-bd_sf"/>
</dbReference>
<dbReference type="EMBL" id="CP022579">
    <property type="protein sequence ID" value="QEL65674.1"/>
    <property type="molecule type" value="Genomic_DNA"/>
</dbReference>
<proteinExistence type="inferred from homology"/>
<evidence type="ECO:0000313" key="6">
    <source>
        <dbReference type="EMBL" id="QEL65674.1"/>
    </source>
</evidence>
<dbReference type="InterPro" id="IPR036388">
    <property type="entry name" value="WH-like_DNA-bd_sf"/>
</dbReference>
<evidence type="ECO:0000256" key="1">
    <source>
        <dbReference type="ARBA" id="ARBA00009437"/>
    </source>
</evidence>
<dbReference type="GO" id="GO:0003700">
    <property type="term" value="F:DNA-binding transcription factor activity"/>
    <property type="evidence" value="ECO:0007669"/>
    <property type="project" value="InterPro"/>
</dbReference>
<sequence>MNVDPNDLLLFARVAEAGSFSRAAERAGLPKSTVSRRIASLEAELGERLLLRTTRKLVLTEFGLSLLDHARQVAAEVESVTSLVQHRMAEPSGCLRVSMPNDIANTMLGTVLAEFVARYPAVTLEVDLSPRRVDLIAENFDLAIRMGTLSDDATLAARRVGVFSAGLYAAPGYLAARGTPATPEDLLQHDALCFFGRGGGAAVWQLSRGKEVWEKVPNARVTANSPETLLRLARDGRGIVAVSSYAAEPYVDGGELERVLPDWYLPPTTAWAVFPGRRLMPTRTRVFLDMLEAAMVGRR</sequence>
<dbReference type="FunFam" id="1.10.10.10:FF:000001">
    <property type="entry name" value="LysR family transcriptional regulator"/>
    <property type="match status" value="1"/>
</dbReference>
<reference evidence="6 7" key="1">
    <citation type="submission" date="2017-07" db="EMBL/GenBank/DDBJ databases">
        <title>Complete genome sequence of Oryzomicrobium terrae TPP412.</title>
        <authorList>
            <person name="Chiu L.-W."/>
            <person name="Lo K.-J."/>
            <person name="Tsai Y.-M."/>
            <person name="Lin S.-S."/>
            <person name="Kuo C.-H."/>
            <person name="Liu C.-T."/>
        </authorList>
    </citation>
    <scope>NUCLEOTIDE SEQUENCE [LARGE SCALE GENOMIC DNA]</scope>
    <source>
        <strain evidence="6 7">TPP412</strain>
    </source>
</reference>
<dbReference type="PROSITE" id="PS50931">
    <property type="entry name" value="HTH_LYSR"/>
    <property type="match status" value="1"/>
</dbReference>
<dbReference type="SUPFAM" id="SSF53850">
    <property type="entry name" value="Periplasmic binding protein-like II"/>
    <property type="match status" value="1"/>
</dbReference>
<dbReference type="InterPro" id="IPR005119">
    <property type="entry name" value="LysR_subst-bd"/>
</dbReference>
<dbReference type="CDD" id="cd08422">
    <property type="entry name" value="PBP2_CrgA_like"/>
    <property type="match status" value="1"/>
</dbReference>
<protein>
    <submittedName>
        <fullName evidence="6">Transcriptional regulator, LysR family</fullName>
    </submittedName>
</protein>
<evidence type="ECO:0000256" key="2">
    <source>
        <dbReference type="ARBA" id="ARBA00023015"/>
    </source>
</evidence>
<keyword evidence="3" id="KW-0238">DNA-binding</keyword>
<dbReference type="InterPro" id="IPR000847">
    <property type="entry name" value="LysR_HTH_N"/>
</dbReference>